<dbReference type="OrthoDB" id="10252171at2759"/>
<evidence type="ECO:0000259" key="3">
    <source>
        <dbReference type="PROSITE" id="PS50006"/>
    </source>
</evidence>
<dbReference type="GeneID" id="70179510"/>
<dbReference type="AlphaFoldDB" id="A0A9P8Y6F8"/>
<feature type="domain" description="FHA" evidence="3">
    <location>
        <begin position="84"/>
        <end position="129"/>
    </location>
</feature>
<dbReference type="Gene3D" id="3.30.200.20">
    <property type="entry name" value="Phosphorylase Kinase, domain 1"/>
    <property type="match status" value="1"/>
</dbReference>
<gene>
    <name evidence="5" type="ORF">B0I36DRAFT_243131</name>
</gene>
<dbReference type="PANTHER" id="PTHR24361">
    <property type="entry name" value="MITOGEN-ACTIVATED KINASE KINASE KINASE"/>
    <property type="match status" value="1"/>
</dbReference>
<reference evidence="5" key="1">
    <citation type="journal article" date="2021" name="Nat. Commun.">
        <title>Genetic determinants of endophytism in the Arabidopsis root mycobiome.</title>
        <authorList>
            <person name="Mesny F."/>
            <person name="Miyauchi S."/>
            <person name="Thiergart T."/>
            <person name="Pickel B."/>
            <person name="Atanasova L."/>
            <person name="Karlsson M."/>
            <person name="Huettel B."/>
            <person name="Barry K.W."/>
            <person name="Haridas S."/>
            <person name="Chen C."/>
            <person name="Bauer D."/>
            <person name="Andreopoulos W."/>
            <person name="Pangilinan J."/>
            <person name="LaButti K."/>
            <person name="Riley R."/>
            <person name="Lipzen A."/>
            <person name="Clum A."/>
            <person name="Drula E."/>
            <person name="Henrissat B."/>
            <person name="Kohler A."/>
            <person name="Grigoriev I.V."/>
            <person name="Martin F.M."/>
            <person name="Hacquard S."/>
        </authorList>
    </citation>
    <scope>NUCLEOTIDE SEQUENCE</scope>
    <source>
        <strain evidence="5">MPI-CAGE-CH-0230</strain>
    </source>
</reference>
<keyword evidence="6" id="KW-1185">Reference proteome</keyword>
<dbReference type="GO" id="GO:0005524">
    <property type="term" value="F:ATP binding"/>
    <property type="evidence" value="ECO:0007669"/>
    <property type="project" value="InterPro"/>
</dbReference>
<comment type="caution">
    <text evidence="5">The sequence shown here is derived from an EMBL/GenBank/DDBJ whole genome shotgun (WGS) entry which is preliminary data.</text>
</comment>
<dbReference type="GO" id="GO:0004674">
    <property type="term" value="F:protein serine/threonine kinase activity"/>
    <property type="evidence" value="ECO:0007669"/>
    <property type="project" value="TreeGrafter"/>
</dbReference>
<keyword evidence="5" id="KW-0808">Transferase</keyword>
<dbReference type="SUPFAM" id="SSF49879">
    <property type="entry name" value="SMAD/FHA domain"/>
    <property type="match status" value="1"/>
</dbReference>
<evidence type="ECO:0000256" key="1">
    <source>
        <dbReference type="ARBA" id="ARBA00005575"/>
    </source>
</evidence>
<dbReference type="Pfam" id="PF00498">
    <property type="entry name" value="FHA"/>
    <property type="match status" value="1"/>
</dbReference>
<evidence type="ECO:0000313" key="5">
    <source>
        <dbReference type="EMBL" id="KAH7031030.1"/>
    </source>
</evidence>
<evidence type="ECO:0000259" key="4">
    <source>
        <dbReference type="PROSITE" id="PS50011"/>
    </source>
</evidence>
<dbReference type="PROSITE" id="PS50011">
    <property type="entry name" value="PROTEIN_KINASE_DOM"/>
    <property type="match status" value="1"/>
</dbReference>
<dbReference type="Gene3D" id="2.60.200.20">
    <property type="match status" value="1"/>
</dbReference>
<evidence type="ECO:0000256" key="2">
    <source>
        <dbReference type="SAM" id="MobiDB-lite"/>
    </source>
</evidence>
<accession>A0A9P8Y6F8</accession>
<dbReference type="InterPro" id="IPR008984">
    <property type="entry name" value="SMAD_FHA_dom_sf"/>
</dbReference>
<dbReference type="PANTHER" id="PTHR24361:SF613">
    <property type="entry name" value="NUCLEAR RECEPTOR-BINDING PROTEIN-RELATED"/>
    <property type="match status" value="1"/>
</dbReference>
<proteinExistence type="inferred from homology"/>
<feature type="region of interest" description="Disordered" evidence="2">
    <location>
        <begin position="28"/>
        <end position="49"/>
    </location>
</feature>
<feature type="domain" description="Protein kinase" evidence="4">
    <location>
        <begin position="224"/>
        <end position="486"/>
    </location>
</feature>
<sequence length="497" mass="55467">MEDSDVIAYIYPFGSGHDRERARDVIEAAPGSLPPPLTQPVSTEYDRHERASTEPPADIFVAPLNYLPRLPICFSSIPRTQKGFLFGRNKNCDVVLGYQGVSNIHFSITFDEHNRLIIKDWNSLAATTVAYDTDYTEPRRNFQWIIGGHDVPDRKHIIVVTIPGIVAFQIVAVWHDVLNPAYHDKANRFKQGSANAETLLQDAQLSYALTRSGTGVHTPNKGAIYVRSSLGSNTYSSVNRLWNVSTGAETVEKVPSPGSIQRKSYDTGIWQKEAAIMGRLSHDKIVRLLACSFDPTPRLEIEYMRGGSLDNYGDLTNQEVMSITSQCLSALTHMHELEPPIIHRNIKPAKIFVVDRIGDRITIKLGGFGLSKHGFFKTQGGTPTYLAPEILRPPTSRGPSYTVAVDIWSLGVVAYELAIGLPEFDGHRSQGTIWPAWLEDQIMHAEGQLASFLAKRMLVCDEEHRSSARACWSHLDQIQHKNDPHYSADEAAAYFDE</sequence>
<dbReference type="Pfam" id="PF00069">
    <property type="entry name" value="Pkinase"/>
    <property type="match status" value="1"/>
</dbReference>
<dbReference type="EMBL" id="JAGTJQ010000005">
    <property type="protein sequence ID" value="KAH7031030.1"/>
    <property type="molecule type" value="Genomic_DNA"/>
</dbReference>
<dbReference type="InterPro" id="IPR053235">
    <property type="entry name" value="Ser_Thr_kinase"/>
</dbReference>
<feature type="non-terminal residue" evidence="5">
    <location>
        <position position="1"/>
    </location>
</feature>
<protein>
    <submittedName>
        <fullName evidence="5">Kinase-like domain-containing protein</fullName>
    </submittedName>
</protein>
<dbReference type="InterPro" id="IPR000253">
    <property type="entry name" value="FHA_dom"/>
</dbReference>
<dbReference type="SUPFAM" id="SSF56112">
    <property type="entry name" value="Protein kinase-like (PK-like)"/>
    <property type="match status" value="1"/>
</dbReference>
<name>A0A9P8Y6F8_9PEZI</name>
<dbReference type="InterPro" id="IPR011009">
    <property type="entry name" value="Kinase-like_dom_sf"/>
</dbReference>
<dbReference type="Gene3D" id="1.10.510.10">
    <property type="entry name" value="Transferase(Phosphotransferase) domain 1"/>
    <property type="match status" value="1"/>
</dbReference>
<dbReference type="Proteomes" id="UP000756346">
    <property type="component" value="Unassembled WGS sequence"/>
</dbReference>
<dbReference type="GO" id="GO:0005737">
    <property type="term" value="C:cytoplasm"/>
    <property type="evidence" value="ECO:0007669"/>
    <property type="project" value="TreeGrafter"/>
</dbReference>
<dbReference type="PROSITE" id="PS50006">
    <property type="entry name" value="FHA_DOMAIN"/>
    <property type="match status" value="1"/>
</dbReference>
<dbReference type="InterPro" id="IPR000719">
    <property type="entry name" value="Prot_kinase_dom"/>
</dbReference>
<comment type="similarity">
    <text evidence="1">Belongs to the protein kinase superfamily. CAMK Ser/Thr protein kinase family. CHEK2 subfamily.</text>
</comment>
<organism evidence="5 6">
    <name type="scientific">Microdochium trichocladiopsis</name>
    <dbReference type="NCBI Taxonomy" id="1682393"/>
    <lineage>
        <taxon>Eukaryota</taxon>
        <taxon>Fungi</taxon>
        <taxon>Dikarya</taxon>
        <taxon>Ascomycota</taxon>
        <taxon>Pezizomycotina</taxon>
        <taxon>Sordariomycetes</taxon>
        <taxon>Xylariomycetidae</taxon>
        <taxon>Xylariales</taxon>
        <taxon>Microdochiaceae</taxon>
        <taxon>Microdochium</taxon>
    </lineage>
</organism>
<dbReference type="RefSeq" id="XP_046012710.1">
    <property type="nucleotide sequence ID" value="XM_046149964.1"/>
</dbReference>
<keyword evidence="5" id="KW-0418">Kinase</keyword>
<evidence type="ECO:0000313" key="6">
    <source>
        <dbReference type="Proteomes" id="UP000756346"/>
    </source>
</evidence>
<dbReference type="CDD" id="cd00060">
    <property type="entry name" value="FHA"/>
    <property type="match status" value="1"/>
</dbReference>